<evidence type="ECO:0000313" key="4">
    <source>
        <dbReference type="Proteomes" id="UP001516023"/>
    </source>
</evidence>
<feature type="region of interest" description="Disordered" evidence="1">
    <location>
        <begin position="240"/>
        <end position="299"/>
    </location>
</feature>
<feature type="compositionally biased region" description="Basic residues" evidence="1">
    <location>
        <begin position="648"/>
        <end position="668"/>
    </location>
</feature>
<feature type="domain" description="DUF6824" evidence="2">
    <location>
        <begin position="19"/>
        <end position="103"/>
    </location>
</feature>
<protein>
    <recommendedName>
        <fullName evidence="2">DUF6824 domain-containing protein</fullName>
    </recommendedName>
</protein>
<evidence type="ECO:0000313" key="3">
    <source>
        <dbReference type="EMBL" id="KAL3795643.1"/>
    </source>
</evidence>
<feature type="region of interest" description="Disordered" evidence="1">
    <location>
        <begin position="623"/>
        <end position="715"/>
    </location>
</feature>
<accession>A0ABD3Q684</accession>
<feature type="compositionally biased region" description="Low complexity" evidence="1">
    <location>
        <begin position="675"/>
        <end position="690"/>
    </location>
</feature>
<feature type="compositionally biased region" description="Basic and acidic residues" evidence="1">
    <location>
        <begin position="285"/>
        <end position="299"/>
    </location>
</feature>
<proteinExistence type="predicted"/>
<dbReference type="Proteomes" id="UP001516023">
    <property type="component" value="Unassembled WGS sequence"/>
</dbReference>
<dbReference type="EMBL" id="JABMIG020000069">
    <property type="protein sequence ID" value="KAL3795643.1"/>
    <property type="molecule type" value="Genomic_DNA"/>
</dbReference>
<feature type="compositionally biased region" description="Polar residues" evidence="1">
    <location>
        <begin position="346"/>
        <end position="359"/>
    </location>
</feature>
<dbReference type="InterPro" id="IPR049227">
    <property type="entry name" value="DUF6824"/>
</dbReference>
<name>A0ABD3Q684_9STRA</name>
<reference evidence="3 4" key="1">
    <citation type="journal article" date="2020" name="G3 (Bethesda)">
        <title>Improved Reference Genome for Cyclotella cryptica CCMP332, a Model for Cell Wall Morphogenesis, Salinity Adaptation, and Lipid Production in Diatoms (Bacillariophyta).</title>
        <authorList>
            <person name="Roberts W.R."/>
            <person name="Downey K.M."/>
            <person name="Ruck E.C."/>
            <person name="Traller J.C."/>
            <person name="Alverson A.J."/>
        </authorList>
    </citation>
    <scope>NUCLEOTIDE SEQUENCE [LARGE SCALE GENOMIC DNA]</scope>
    <source>
        <strain evidence="3 4">CCMP332</strain>
    </source>
</reference>
<dbReference type="Pfam" id="PF20710">
    <property type="entry name" value="DUF6824"/>
    <property type="match status" value="1"/>
</dbReference>
<gene>
    <name evidence="3" type="ORF">HJC23_002050</name>
</gene>
<keyword evidence="4" id="KW-1185">Reference proteome</keyword>
<evidence type="ECO:0000259" key="2">
    <source>
        <dbReference type="Pfam" id="PF20710"/>
    </source>
</evidence>
<feature type="region of interest" description="Disordered" evidence="1">
    <location>
        <begin position="531"/>
        <end position="554"/>
    </location>
</feature>
<sequence>MNTNPSATIPPTTNPRASDVLCGRGGGTNHHIGNNHWRNLVSANKRLYLTLPKRQKALVAKSIVHAIRTQNPPGRFLQKADDELWYDIGDRRACEKTSQALREGAPEIRIEMRDEKTNKMGPVMKPGQILPNGLLALDYEGVEILDDHDKAVISGKDGVISKSADGRDKSGKVGSDVATPQHVVSQGVLSELSMRRAFELFQAGMMPHQQQEKPSKSPSATRPSAIALSATEVPANSLPLESINKMPSSMPPAPFAQSSSAEAAKALERPKSVHPVPQSAAYTEADGRDRVTSDANHHRLSEQLNQQQFALRQSAFTSRSYDPTTLHHNPSIHALVPQTRLHPPHEQSSVSGPLSQQLPNVHHPNSYDIAVDLLMREKLLSARQKAAYAEARLQNLQQIHNLQQHALNASVGMSVAALGFAPASTSSLDQSDSISLRPELLPSMMGRGNSSLSSEELMNLRAARLGTSGGLRHANMTGIGLPSMSLPSNGSIATLAHLRMVELWNHQRRQLAGLTGGDAFAGNADPFIAMPGKREGTGHPQNPDGGTSATVEVERQSSMKYLVKAAGMANETDKNSALLTKSDVGDDDVTLRHDYNLSKKKNPEKTNADWENMKKASRKAAKLTLGKNDQSLTEDSDDDVETIPSSLTKRKRTSNSKKENKHKRKQKKSTSANKLETSQSHSSETQSTLSIDLISQRPQLKRKPPLSPNPEDLIASSKTNHHALSNFKPLDATASTSASLKDIQGQLPLAETTFNRGHSQTLSEVSIERVHSLSDEVLDTSVIGGEGQFDDPEDDD</sequence>
<comment type="caution">
    <text evidence="3">The sequence shown here is derived from an EMBL/GenBank/DDBJ whole genome shotgun (WGS) entry which is preliminary data.</text>
</comment>
<evidence type="ECO:0000256" key="1">
    <source>
        <dbReference type="SAM" id="MobiDB-lite"/>
    </source>
</evidence>
<organism evidence="3 4">
    <name type="scientific">Cyclotella cryptica</name>
    <dbReference type="NCBI Taxonomy" id="29204"/>
    <lineage>
        <taxon>Eukaryota</taxon>
        <taxon>Sar</taxon>
        <taxon>Stramenopiles</taxon>
        <taxon>Ochrophyta</taxon>
        <taxon>Bacillariophyta</taxon>
        <taxon>Coscinodiscophyceae</taxon>
        <taxon>Thalassiosirophycidae</taxon>
        <taxon>Stephanodiscales</taxon>
        <taxon>Stephanodiscaceae</taxon>
        <taxon>Cyclotella</taxon>
    </lineage>
</organism>
<feature type="region of interest" description="Disordered" evidence="1">
    <location>
        <begin position="341"/>
        <end position="361"/>
    </location>
</feature>
<dbReference type="AlphaFoldDB" id="A0ABD3Q684"/>
<feature type="compositionally biased region" description="Acidic residues" evidence="1">
    <location>
        <begin position="632"/>
        <end position="641"/>
    </location>
</feature>